<proteinExistence type="predicted"/>
<name>K5B914_MYCHD</name>
<gene>
    <name evidence="2" type="ORF">C731_1340</name>
</gene>
<dbReference type="Proteomes" id="UP000006265">
    <property type="component" value="Unassembled WGS sequence"/>
</dbReference>
<dbReference type="AlphaFoldDB" id="K5B914"/>
<feature type="region of interest" description="Disordered" evidence="1">
    <location>
        <begin position="1"/>
        <end position="80"/>
    </location>
</feature>
<sequence>MVGDNRLPPARPRRADRRRGKAAVATVLATGSGRSGRARPPRPSLSSRRPVGSPARAGRIGPPAQASRMRPPAQASRMRP</sequence>
<evidence type="ECO:0000313" key="2">
    <source>
        <dbReference type="EMBL" id="EKF24653.1"/>
    </source>
</evidence>
<protein>
    <submittedName>
        <fullName evidence="2">Uncharacterized protein</fullName>
    </submittedName>
</protein>
<evidence type="ECO:0000313" key="3">
    <source>
        <dbReference type="Proteomes" id="UP000006265"/>
    </source>
</evidence>
<dbReference type="EMBL" id="AMRA01000036">
    <property type="protein sequence ID" value="EKF24653.1"/>
    <property type="molecule type" value="Genomic_DNA"/>
</dbReference>
<evidence type="ECO:0000256" key="1">
    <source>
        <dbReference type="SAM" id="MobiDB-lite"/>
    </source>
</evidence>
<feature type="compositionally biased region" description="Low complexity" evidence="1">
    <location>
        <begin position="44"/>
        <end position="54"/>
    </location>
</feature>
<keyword evidence="3" id="KW-1185">Reference proteome</keyword>
<accession>K5B914</accession>
<reference evidence="2 3" key="1">
    <citation type="journal article" date="2012" name="J. Bacteriol.">
        <title>Genome sequence of Mycobacterium hassiacum DSM 44199, a rare source of heat-stable mycobacterial proteins.</title>
        <authorList>
            <person name="Tiago I."/>
            <person name="Maranha A."/>
            <person name="Mendes V."/>
            <person name="Alarico S."/>
            <person name="Moynihan P.J."/>
            <person name="Clarke A.J."/>
            <person name="Macedo-Ribeiro S."/>
            <person name="Pereira P.J."/>
            <person name="Empadinhas N."/>
        </authorList>
    </citation>
    <scope>NUCLEOTIDE SEQUENCE [LARGE SCALE GENOMIC DNA]</scope>
    <source>
        <strain evidence="3">DSM 44199 / CIP 105218 / JCM 12690 / 3849</strain>
    </source>
</reference>
<organism evidence="2 3">
    <name type="scientific">Mycolicibacterium hassiacum (strain DSM 44199 / CIP 105218 / JCM 12690 / 3849)</name>
    <name type="common">Mycobacterium hassiacum</name>
    <dbReference type="NCBI Taxonomy" id="1122247"/>
    <lineage>
        <taxon>Bacteria</taxon>
        <taxon>Bacillati</taxon>
        <taxon>Actinomycetota</taxon>
        <taxon>Actinomycetes</taxon>
        <taxon>Mycobacteriales</taxon>
        <taxon>Mycobacteriaceae</taxon>
        <taxon>Mycolicibacterium</taxon>
    </lineage>
</organism>
<dbReference type="PATRIC" id="fig|1122247.3.peg.1288"/>
<feature type="compositionally biased region" description="Basic residues" evidence="1">
    <location>
        <begin position="11"/>
        <end position="21"/>
    </location>
</feature>
<comment type="caution">
    <text evidence="2">The sequence shown here is derived from an EMBL/GenBank/DDBJ whole genome shotgun (WGS) entry which is preliminary data.</text>
</comment>